<name>A0A369TSJ6_9RHOB</name>
<evidence type="ECO:0000256" key="4">
    <source>
        <dbReference type="ARBA" id="ARBA00023125"/>
    </source>
</evidence>
<reference evidence="8 9" key="1">
    <citation type="submission" date="2018-07" db="EMBL/GenBank/DDBJ databases">
        <title>Thalassococcus profundi sp. nov., a marine bacterium isolated from deep seawater of Okinawa Trough.</title>
        <authorList>
            <person name="Yu M."/>
        </authorList>
    </citation>
    <scope>NUCLEOTIDE SEQUENCE [LARGE SCALE GENOMIC DNA]</scope>
    <source>
        <strain evidence="8 9">WRAS1</strain>
    </source>
</reference>
<evidence type="ECO:0000313" key="8">
    <source>
        <dbReference type="EMBL" id="RDD65906.1"/>
    </source>
</evidence>
<dbReference type="GO" id="GO:0032993">
    <property type="term" value="C:protein-DNA complex"/>
    <property type="evidence" value="ECO:0007669"/>
    <property type="project" value="TreeGrafter"/>
</dbReference>
<organism evidence="8 9">
    <name type="scientific">Thalassococcus profundi</name>
    <dbReference type="NCBI Taxonomy" id="2282382"/>
    <lineage>
        <taxon>Bacteria</taxon>
        <taxon>Pseudomonadati</taxon>
        <taxon>Pseudomonadota</taxon>
        <taxon>Alphaproteobacteria</taxon>
        <taxon>Rhodobacterales</taxon>
        <taxon>Roseobacteraceae</taxon>
        <taxon>Thalassococcus</taxon>
    </lineage>
</organism>
<accession>A0A369TSJ6</accession>
<proteinExistence type="predicted"/>
<evidence type="ECO:0000259" key="7">
    <source>
        <dbReference type="PROSITE" id="PS50110"/>
    </source>
</evidence>
<dbReference type="GO" id="GO:0000156">
    <property type="term" value="F:phosphorelay response regulator activity"/>
    <property type="evidence" value="ECO:0007669"/>
    <property type="project" value="TreeGrafter"/>
</dbReference>
<comment type="caution">
    <text evidence="8">The sequence shown here is derived from an EMBL/GenBank/DDBJ whole genome shotgun (WGS) entry which is preliminary data.</text>
</comment>
<dbReference type="Pfam" id="PF00072">
    <property type="entry name" value="Response_reg"/>
    <property type="match status" value="1"/>
</dbReference>
<dbReference type="SUPFAM" id="SSF52172">
    <property type="entry name" value="CheY-like"/>
    <property type="match status" value="1"/>
</dbReference>
<keyword evidence="1 6" id="KW-0597">Phosphoprotein</keyword>
<keyword evidence="5" id="KW-0804">Transcription</keyword>
<sequence length="155" mass="17270">MLPIILANEGMREVVCSASSHDALTAIEEASPRFDCFIFDIAMPGLTGIDLCRRVRATTAYNATPILMLTSLRDEESMRQALGAGATDYITKPFDILQIGVRIKLAHRLVTAREKITALTEGDHRDTGKQRLRENITRNEIMNLFSNELYKTGGK</sequence>
<feature type="domain" description="Response regulatory" evidence="7">
    <location>
        <begin position="1"/>
        <end position="107"/>
    </location>
</feature>
<evidence type="ECO:0000256" key="3">
    <source>
        <dbReference type="ARBA" id="ARBA00023015"/>
    </source>
</evidence>
<dbReference type="GO" id="GO:0005829">
    <property type="term" value="C:cytosol"/>
    <property type="evidence" value="ECO:0007669"/>
    <property type="project" value="TreeGrafter"/>
</dbReference>
<dbReference type="InterPro" id="IPR001789">
    <property type="entry name" value="Sig_transdc_resp-reg_receiver"/>
</dbReference>
<dbReference type="InterPro" id="IPR039420">
    <property type="entry name" value="WalR-like"/>
</dbReference>
<keyword evidence="4" id="KW-0238">DNA-binding</keyword>
<dbReference type="Gene3D" id="3.40.50.2300">
    <property type="match status" value="1"/>
</dbReference>
<dbReference type="PROSITE" id="PS50110">
    <property type="entry name" value="RESPONSE_REGULATORY"/>
    <property type="match status" value="1"/>
</dbReference>
<gene>
    <name evidence="8" type="ORF">DU478_11830</name>
</gene>
<dbReference type="EMBL" id="QPMK01000008">
    <property type="protein sequence ID" value="RDD65906.1"/>
    <property type="molecule type" value="Genomic_DNA"/>
</dbReference>
<evidence type="ECO:0000256" key="2">
    <source>
        <dbReference type="ARBA" id="ARBA00023012"/>
    </source>
</evidence>
<evidence type="ECO:0000256" key="5">
    <source>
        <dbReference type="ARBA" id="ARBA00023163"/>
    </source>
</evidence>
<evidence type="ECO:0000256" key="6">
    <source>
        <dbReference type="PROSITE-ProRule" id="PRU00169"/>
    </source>
</evidence>
<dbReference type="Proteomes" id="UP000253977">
    <property type="component" value="Unassembled WGS sequence"/>
</dbReference>
<evidence type="ECO:0000313" key="9">
    <source>
        <dbReference type="Proteomes" id="UP000253977"/>
    </source>
</evidence>
<dbReference type="SMART" id="SM00448">
    <property type="entry name" value="REC"/>
    <property type="match status" value="1"/>
</dbReference>
<keyword evidence="9" id="KW-1185">Reference proteome</keyword>
<protein>
    <submittedName>
        <fullName evidence="8">Response regulator</fullName>
    </submittedName>
</protein>
<dbReference type="GO" id="GO:0006355">
    <property type="term" value="P:regulation of DNA-templated transcription"/>
    <property type="evidence" value="ECO:0007669"/>
    <property type="project" value="TreeGrafter"/>
</dbReference>
<dbReference type="PANTHER" id="PTHR48111:SF1">
    <property type="entry name" value="TWO-COMPONENT RESPONSE REGULATOR ORR33"/>
    <property type="match status" value="1"/>
</dbReference>
<keyword evidence="2" id="KW-0902">Two-component regulatory system</keyword>
<dbReference type="PANTHER" id="PTHR48111">
    <property type="entry name" value="REGULATOR OF RPOS"/>
    <property type="match status" value="1"/>
</dbReference>
<dbReference type="GO" id="GO:0000976">
    <property type="term" value="F:transcription cis-regulatory region binding"/>
    <property type="evidence" value="ECO:0007669"/>
    <property type="project" value="TreeGrafter"/>
</dbReference>
<keyword evidence="3" id="KW-0805">Transcription regulation</keyword>
<feature type="modified residue" description="4-aspartylphosphate" evidence="6">
    <location>
        <position position="40"/>
    </location>
</feature>
<dbReference type="AlphaFoldDB" id="A0A369TSJ6"/>
<evidence type="ECO:0000256" key="1">
    <source>
        <dbReference type="ARBA" id="ARBA00022553"/>
    </source>
</evidence>
<dbReference type="InterPro" id="IPR011006">
    <property type="entry name" value="CheY-like_superfamily"/>
</dbReference>